<dbReference type="PATRIC" id="fig|742738.3.peg.2048"/>
<keyword evidence="2" id="KW-0687">Ribonucleoprotein</keyword>
<dbReference type="HOGENOM" id="CLU_168121_0_0_9"/>
<dbReference type="GO" id="GO:1990904">
    <property type="term" value="C:ribonucleoprotein complex"/>
    <property type="evidence" value="ECO:0007669"/>
    <property type="project" value="UniProtKB-KW"/>
</dbReference>
<dbReference type="CDD" id="cd06088">
    <property type="entry name" value="KOW_RPL14"/>
    <property type="match status" value="1"/>
</dbReference>
<evidence type="ECO:0000313" key="3">
    <source>
        <dbReference type="EMBL" id="KGF55402.1"/>
    </source>
</evidence>
<evidence type="ECO:0008006" key="5">
    <source>
        <dbReference type="Google" id="ProtNLM"/>
    </source>
</evidence>
<evidence type="ECO:0000256" key="1">
    <source>
        <dbReference type="ARBA" id="ARBA00022980"/>
    </source>
</evidence>
<organism evidence="3 4">
    <name type="scientific">Flavonifractor plautii 1_3_50AFAA</name>
    <dbReference type="NCBI Taxonomy" id="742738"/>
    <lineage>
        <taxon>Bacteria</taxon>
        <taxon>Bacillati</taxon>
        <taxon>Bacillota</taxon>
        <taxon>Clostridia</taxon>
        <taxon>Eubacteriales</taxon>
        <taxon>Oscillospiraceae</taxon>
        <taxon>Flavonifractor</taxon>
    </lineage>
</organism>
<dbReference type="EMBL" id="ADLO01000058">
    <property type="protein sequence ID" value="KGF55402.1"/>
    <property type="molecule type" value="Genomic_DNA"/>
</dbReference>
<dbReference type="SUPFAM" id="SSF50104">
    <property type="entry name" value="Translation proteins SH3-like domain"/>
    <property type="match status" value="1"/>
</dbReference>
<dbReference type="GeneID" id="63971597"/>
<dbReference type="eggNOG" id="COG2163">
    <property type="taxonomic scope" value="Bacteria"/>
</dbReference>
<keyword evidence="1" id="KW-0689">Ribosomal protein</keyword>
<dbReference type="InterPro" id="IPR008991">
    <property type="entry name" value="Translation_prot_SH3-like_sf"/>
</dbReference>
<name>A0A096CKS2_FLAPL</name>
<keyword evidence="4" id="KW-1185">Reference proteome</keyword>
<protein>
    <recommendedName>
        <fullName evidence="5">RNA-binding protein</fullName>
    </recommendedName>
</protein>
<proteinExistence type="predicted"/>
<dbReference type="GO" id="GO:0005840">
    <property type="term" value="C:ribosome"/>
    <property type="evidence" value="ECO:0007669"/>
    <property type="project" value="UniProtKB-KW"/>
</dbReference>
<dbReference type="AlphaFoldDB" id="A0A096CKS2"/>
<dbReference type="Proteomes" id="UP000029585">
    <property type="component" value="Unassembled WGS sequence"/>
</dbReference>
<accession>A0A096CKS2</accession>
<reference evidence="3 4" key="1">
    <citation type="submission" date="2011-08" db="EMBL/GenBank/DDBJ databases">
        <title>The Genome Sequence of Clostridium orbiscindens 1_3_50AFAA.</title>
        <authorList>
            <consortium name="The Broad Institute Genome Sequencing Platform"/>
            <person name="Earl A."/>
            <person name="Ward D."/>
            <person name="Feldgarden M."/>
            <person name="Gevers D."/>
            <person name="Daigneault M."/>
            <person name="Strauss J."/>
            <person name="Allen-Vercoe E."/>
            <person name="Young S.K."/>
            <person name="Zeng Q."/>
            <person name="Gargeya S."/>
            <person name="Fitzgerald M."/>
            <person name="Haas B."/>
            <person name="Abouelleil A."/>
            <person name="Alvarado L."/>
            <person name="Arachchi H.M."/>
            <person name="Berlin A."/>
            <person name="Brown A."/>
            <person name="Chapman S.B."/>
            <person name="Chen Z."/>
            <person name="Dunbar C."/>
            <person name="Freedman E."/>
            <person name="Gearin G."/>
            <person name="Gellesch M."/>
            <person name="Goldberg J."/>
            <person name="Griggs A."/>
            <person name="Gujja S."/>
            <person name="Heiman D."/>
            <person name="Howarth C."/>
            <person name="Larson L."/>
            <person name="Lui A."/>
            <person name="MacDonald P.J.P."/>
            <person name="Montmayeur A."/>
            <person name="Murphy C."/>
            <person name="Neiman D."/>
            <person name="Pearson M."/>
            <person name="Priest M."/>
            <person name="Roberts A."/>
            <person name="Saif S."/>
            <person name="Shea T."/>
            <person name="Shenoy N."/>
            <person name="Sisk P."/>
            <person name="Stolte C."/>
            <person name="Sykes S."/>
            <person name="Wortman J."/>
            <person name="Nusbaum C."/>
            <person name="Birren B."/>
        </authorList>
    </citation>
    <scope>NUCLEOTIDE SEQUENCE [LARGE SCALE GENOMIC DNA]</scope>
    <source>
        <strain evidence="3 4">1_3_50AFAA</strain>
    </source>
</reference>
<gene>
    <name evidence="3" type="ORF">HMPREF9460_01995</name>
</gene>
<comment type="caution">
    <text evidence="3">The sequence shown here is derived from an EMBL/GenBank/DDBJ whole genome shotgun (WGS) entry which is preliminary data.</text>
</comment>
<sequence length="92" mass="10183">MGCACAQIVRSLAGHDRGGLFCVLDTDGPYLLLCDGKRRKLENPKRKKAVHTAPAGDFQHPVLDQLRTGGNLSNRDIRRALAAFRAEELRRV</sequence>
<evidence type="ECO:0000313" key="4">
    <source>
        <dbReference type="Proteomes" id="UP000029585"/>
    </source>
</evidence>
<evidence type="ECO:0000256" key="2">
    <source>
        <dbReference type="ARBA" id="ARBA00023274"/>
    </source>
</evidence>
<dbReference type="InterPro" id="IPR041985">
    <property type="entry name" value="Ribosomal_eL14_KOW"/>
</dbReference>
<dbReference type="RefSeq" id="WP_007494620.1">
    <property type="nucleotide sequence ID" value="NZ_KN174163.1"/>
</dbReference>